<dbReference type="Proteomes" id="UP001519460">
    <property type="component" value="Unassembled WGS sequence"/>
</dbReference>
<comment type="caution">
    <text evidence="1">The sequence shown here is derived from an EMBL/GenBank/DDBJ whole genome shotgun (WGS) entry which is preliminary data.</text>
</comment>
<organism evidence="1 2">
    <name type="scientific">Batillaria attramentaria</name>
    <dbReference type="NCBI Taxonomy" id="370345"/>
    <lineage>
        <taxon>Eukaryota</taxon>
        <taxon>Metazoa</taxon>
        <taxon>Spiralia</taxon>
        <taxon>Lophotrochozoa</taxon>
        <taxon>Mollusca</taxon>
        <taxon>Gastropoda</taxon>
        <taxon>Caenogastropoda</taxon>
        <taxon>Sorbeoconcha</taxon>
        <taxon>Cerithioidea</taxon>
        <taxon>Batillariidae</taxon>
        <taxon>Batillaria</taxon>
    </lineage>
</organism>
<evidence type="ECO:0000313" key="2">
    <source>
        <dbReference type="Proteomes" id="UP001519460"/>
    </source>
</evidence>
<keyword evidence="2" id="KW-1185">Reference proteome</keyword>
<dbReference type="AlphaFoldDB" id="A0ABD0JW29"/>
<protein>
    <submittedName>
        <fullName evidence="1">Uncharacterized protein</fullName>
    </submittedName>
</protein>
<proteinExistence type="predicted"/>
<sequence>MMPRANLLPVGISGHQSDVLPTAYLFRSRLVKCVGLTGILPLLTSSSHATSLKHKTGKSGKLMLSTPQTICANQQLQYKHGSQRRQGK</sequence>
<evidence type="ECO:0000313" key="1">
    <source>
        <dbReference type="EMBL" id="KAK7478783.1"/>
    </source>
</evidence>
<accession>A0ABD0JW29</accession>
<gene>
    <name evidence="1" type="ORF">BaRGS_00029994</name>
</gene>
<dbReference type="EMBL" id="JACVVK020000317">
    <property type="protein sequence ID" value="KAK7478783.1"/>
    <property type="molecule type" value="Genomic_DNA"/>
</dbReference>
<reference evidence="1 2" key="1">
    <citation type="journal article" date="2023" name="Sci. Data">
        <title>Genome assembly of the Korean intertidal mud-creeper Batillaria attramentaria.</title>
        <authorList>
            <person name="Patra A.K."/>
            <person name="Ho P.T."/>
            <person name="Jun S."/>
            <person name="Lee S.J."/>
            <person name="Kim Y."/>
            <person name="Won Y.J."/>
        </authorList>
    </citation>
    <scope>NUCLEOTIDE SEQUENCE [LARGE SCALE GENOMIC DNA]</scope>
    <source>
        <strain evidence="1">Wonlab-2016</strain>
    </source>
</reference>
<name>A0ABD0JW29_9CAEN</name>